<dbReference type="RefSeq" id="WP_228849863.1">
    <property type="nucleotide sequence ID" value="NZ_JADCKQ010000015.1"/>
</dbReference>
<evidence type="ECO:0000259" key="4">
    <source>
        <dbReference type="Pfam" id="PF00881"/>
    </source>
</evidence>
<dbReference type="Proteomes" id="UP000640583">
    <property type="component" value="Unassembled WGS sequence"/>
</dbReference>
<proteinExistence type="predicted"/>
<evidence type="ECO:0000256" key="1">
    <source>
        <dbReference type="ARBA" id="ARBA00022630"/>
    </source>
</evidence>
<sequence length="239" mass="26325">MFFLDDIKYEALALPDRADMDDTQMQEAAQAFAQFMTERHTVRDYSDRPVNEAVIAECIRAAGTAPSGANHQPWHFVAISDLDMKARIREAAEEEEKAFYAGGAGDEWLKALEPVGTNEHKPHLTKAPWLIVIFAQRWGETKDGHRYKNYYVPESTGIASGFLLAALHHAGLVSLTHTPNPMKFLNEMCGRPASEKALMIVAVGHPSEDATVPAVAKLKKPLDEIMSVNPGPAKGENSD</sequence>
<gene>
    <name evidence="5" type="ORF">H1D41_16005</name>
</gene>
<keyword evidence="1" id="KW-0285">Flavoprotein</keyword>
<dbReference type="CDD" id="cd02144">
    <property type="entry name" value="iodotyrosine_dehalogenase"/>
    <property type="match status" value="1"/>
</dbReference>
<dbReference type="InterPro" id="IPR000415">
    <property type="entry name" value="Nitroreductase-like"/>
</dbReference>
<keyword evidence="3" id="KW-0560">Oxidoreductase</keyword>
<protein>
    <submittedName>
        <fullName evidence="5">Nitroreductase family protein</fullName>
    </submittedName>
</protein>
<dbReference type="InterPro" id="IPR050627">
    <property type="entry name" value="Nitroreductase/BluB"/>
</dbReference>
<reference evidence="5" key="1">
    <citation type="submission" date="2020-10" db="EMBL/GenBank/DDBJ databases">
        <title>Paenihalocynthiibacter styelae gen. nov., sp. nov., isolated from stalked sea squirt Styela clava.</title>
        <authorList>
            <person name="Kim Y.-O."/>
            <person name="Yoon J.-H."/>
        </authorList>
    </citation>
    <scope>NUCLEOTIDE SEQUENCE</scope>
    <source>
        <strain evidence="5">MYP1-1</strain>
    </source>
</reference>
<evidence type="ECO:0000313" key="5">
    <source>
        <dbReference type="EMBL" id="MBI1495149.1"/>
    </source>
</evidence>
<evidence type="ECO:0000256" key="2">
    <source>
        <dbReference type="ARBA" id="ARBA00022643"/>
    </source>
</evidence>
<name>A0A8J7IES2_9RHOB</name>
<dbReference type="Pfam" id="PF00881">
    <property type="entry name" value="Nitroreductase"/>
    <property type="match status" value="1"/>
</dbReference>
<dbReference type="PANTHER" id="PTHR23026">
    <property type="entry name" value="NADPH NITROREDUCTASE"/>
    <property type="match status" value="1"/>
</dbReference>
<accession>A0A8J7IES2</accession>
<dbReference type="AlphaFoldDB" id="A0A8J7IES2"/>
<comment type="caution">
    <text evidence="5">The sequence shown here is derived from an EMBL/GenBank/DDBJ whole genome shotgun (WGS) entry which is preliminary data.</text>
</comment>
<evidence type="ECO:0000256" key="3">
    <source>
        <dbReference type="ARBA" id="ARBA00023002"/>
    </source>
</evidence>
<keyword evidence="2" id="KW-0288">FMN</keyword>
<dbReference type="GO" id="GO:0016491">
    <property type="term" value="F:oxidoreductase activity"/>
    <property type="evidence" value="ECO:0007669"/>
    <property type="project" value="UniProtKB-KW"/>
</dbReference>
<dbReference type="SUPFAM" id="SSF55469">
    <property type="entry name" value="FMN-dependent nitroreductase-like"/>
    <property type="match status" value="1"/>
</dbReference>
<feature type="domain" description="Nitroreductase" evidence="4">
    <location>
        <begin position="37"/>
        <end position="205"/>
    </location>
</feature>
<dbReference type="InterPro" id="IPR029479">
    <property type="entry name" value="Nitroreductase"/>
</dbReference>
<dbReference type="PANTHER" id="PTHR23026:SF90">
    <property type="entry name" value="IODOTYROSINE DEIODINASE 1"/>
    <property type="match status" value="1"/>
</dbReference>
<dbReference type="Gene3D" id="3.40.109.10">
    <property type="entry name" value="NADH Oxidase"/>
    <property type="match status" value="1"/>
</dbReference>
<dbReference type="EMBL" id="JADCKQ010000015">
    <property type="protein sequence ID" value="MBI1495149.1"/>
    <property type="molecule type" value="Genomic_DNA"/>
</dbReference>
<evidence type="ECO:0000313" key="6">
    <source>
        <dbReference type="Proteomes" id="UP000640583"/>
    </source>
</evidence>
<keyword evidence="6" id="KW-1185">Reference proteome</keyword>
<organism evidence="5 6">
    <name type="scientific">Halocynthiibacter styelae</name>
    <dbReference type="NCBI Taxonomy" id="2761955"/>
    <lineage>
        <taxon>Bacteria</taxon>
        <taxon>Pseudomonadati</taxon>
        <taxon>Pseudomonadota</taxon>
        <taxon>Alphaproteobacteria</taxon>
        <taxon>Rhodobacterales</taxon>
        <taxon>Paracoccaceae</taxon>
        <taxon>Halocynthiibacter</taxon>
    </lineage>
</organism>